<dbReference type="PROSITE" id="PS51196">
    <property type="entry name" value="SECA_MOTOR_DEAD"/>
    <property type="match status" value="1"/>
</dbReference>
<comment type="function">
    <text evidence="15">Part of the Sec protein translocase complex. Interacts with the SecYEG preprotein conducting channel. Has a central role in coupling the hydrolysis of ATP to the transfer of proteins into and across the cell membrane, serving as an ATP-driven molecular motor driving the stepwise translocation of polypeptide chains across the membrane.</text>
</comment>
<keyword evidence="22" id="KW-1185">Reference proteome</keyword>
<dbReference type="InterPro" id="IPR011116">
    <property type="entry name" value="SecA_Wing/Scaffold"/>
</dbReference>
<keyword evidence="5 15" id="KW-1003">Cell membrane</keyword>
<dbReference type="PRINTS" id="PR00906">
    <property type="entry name" value="SECA"/>
</dbReference>
<keyword evidence="12 15" id="KW-1278">Translocase</keyword>
<dbReference type="InterPro" id="IPR014001">
    <property type="entry name" value="Helicase_ATP-bd"/>
</dbReference>
<dbReference type="InterPro" id="IPR020937">
    <property type="entry name" value="SecA_CS"/>
</dbReference>
<keyword evidence="14 15" id="KW-0472">Membrane</keyword>
<proteinExistence type="inferred from homology"/>
<dbReference type="HAMAP" id="MF_01382">
    <property type="entry name" value="SecA"/>
    <property type="match status" value="1"/>
</dbReference>
<keyword evidence="4 15" id="KW-0813">Transport</keyword>
<evidence type="ECO:0000256" key="12">
    <source>
        <dbReference type="ARBA" id="ARBA00022967"/>
    </source>
</evidence>
<evidence type="ECO:0000259" key="19">
    <source>
        <dbReference type="PROSITE" id="PS51194"/>
    </source>
</evidence>
<dbReference type="InterPro" id="IPR036670">
    <property type="entry name" value="SecA_X-link_sf"/>
</dbReference>
<dbReference type="SMART" id="SM00957">
    <property type="entry name" value="SecA_DEAD"/>
    <property type="match status" value="1"/>
</dbReference>
<feature type="region of interest" description="Disordered" evidence="17">
    <location>
        <begin position="840"/>
        <end position="917"/>
    </location>
</feature>
<evidence type="ECO:0000256" key="17">
    <source>
        <dbReference type="SAM" id="MobiDB-lite"/>
    </source>
</evidence>
<keyword evidence="8 15" id="KW-0547">Nucleotide-binding</keyword>
<dbReference type="InterPro" id="IPR036266">
    <property type="entry name" value="SecA_Wing/Scaffold_sf"/>
</dbReference>
<dbReference type="InterPro" id="IPR001650">
    <property type="entry name" value="Helicase_C-like"/>
</dbReference>
<dbReference type="PROSITE" id="PS51194">
    <property type="entry name" value="HELICASE_CTER"/>
    <property type="match status" value="1"/>
</dbReference>
<evidence type="ECO:0000256" key="1">
    <source>
        <dbReference type="ARBA" id="ARBA00001947"/>
    </source>
</evidence>
<keyword evidence="6 15" id="KW-0963">Cytoplasm</keyword>
<dbReference type="CDD" id="cd17928">
    <property type="entry name" value="DEXDc_SecA"/>
    <property type="match status" value="1"/>
</dbReference>
<name>A0ABX8B0T4_9BACT</name>
<evidence type="ECO:0000256" key="10">
    <source>
        <dbReference type="ARBA" id="ARBA00022840"/>
    </source>
</evidence>
<dbReference type="SMART" id="SM00958">
    <property type="entry name" value="SecA_PP_bind"/>
    <property type="match status" value="1"/>
</dbReference>
<reference evidence="21 22" key="1">
    <citation type="submission" date="2021-03" db="EMBL/GenBank/DDBJ databases">
        <title>Genomic and phenotypic characterization of Chloracidobacterium isolates provides evidence for multiple species.</title>
        <authorList>
            <person name="Saini M.K."/>
            <person name="Costas A.M.G."/>
            <person name="Tank M."/>
            <person name="Bryant D.A."/>
        </authorList>
    </citation>
    <scope>NUCLEOTIDE SEQUENCE [LARGE SCALE GENOMIC DNA]</scope>
    <source>
        <strain evidence="21 22">N</strain>
    </source>
</reference>
<keyword evidence="9" id="KW-0862">Zinc</keyword>
<evidence type="ECO:0000256" key="11">
    <source>
        <dbReference type="ARBA" id="ARBA00022927"/>
    </source>
</evidence>
<dbReference type="Gene3D" id="1.10.3060.10">
    <property type="entry name" value="Helical scaffold and wing domains of SecA"/>
    <property type="match status" value="1"/>
</dbReference>
<evidence type="ECO:0000256" key="7">
    <source>
        <dbReference type="ARBA" id="ARBA00022723"/>
    </source>
</evidence>
<dbReference type="InterPro" id="IPR004027">
    <property type="entry name" value="SEC_C_motif"/>
</dbReference>
<feature type="domain" description="Helicase ATP-binding" evidence="18">
    <location>
        <begin position="90"/>
        <end position="247"/>
    </location>
</feature>
<gene>
    <name evidence="15 21" type="primary">secA</name>
    <name evidence="21" type="ORF">J8C05_03720</name>
</gene>
<keyword evidence="7" id="KW-0479">Metal-binding</keyword>
<dbReference type="Proteomes" id="UP000677668">
    <property type="component" value="Chromosome 1"/>
</dbReference>
<dbReference type="PANTHER" id="PTHR30612:SF0">
    <property type="entry name" value="CHLOROPLAST PROTEIN-TRANSPORTING ATPASE"/>
    <property type="match status" value="1"/>
</dbReference>
<evidence type="ECO:0000256" key="4">
    <source>
        <dbReference type="ARBA" id="ARBA00022448"/>
    </source>
</evidence>
<keyword evidence="10 15" id="KW-0067">ATP-binding</keyword>
<evidence type="ECO:0000256" key="16">
    <source>
        <dbReference type="RuleBase" id="RU003874"/>
    </source>
</evidence>
<dbReference type="NCBIfam" id="TIGR00963">
    <property type="entry name" value="secA"/>
    <property type="match status" value="1"/>
</dbReference>
<feature type="compositionally biased region" description="Polar residues" evidence="17">
    <location>
        <begin position="862"/>
        <end position="872"/>
    </location>
</feature>
<dbReference type="RefSeq" id="WP_211422849.1">
    <property type="nucleotide sequence ID" value="NZ_CP072642.1"/>
</dbReference>
<comment type="catalytic activity">
    <reaction evidence="15">
        <text>ATP + H2O + cellular proteinSide 1 = ADP + phosphate + cellular proteinSide 2.</text>
        <dbReference type="EC" id="7.4.2.8"/>
    </reaction>
</comment>
<evidence type="ECO:0000259" key="20">
    <source>
        <dbReference type="PROSITE" id="PS51196"/>
    </source>
</evidence>
<dbReference type="Pfam" id="PF21090">
    <property type="entry name" value="P-loop_SecA"/>
    <property type="match status" value="1"/>
</dbReference>
<evidence type="ECO:0000313" key="22">
    <source>
        <dbReference type="Proteomes" id="UP000677668"/>
    </source>
</evidence>
<dbReference type="Gene3D" id="3.10.450.50">
    <property type="match status" value="1"/>
</dbReference>
<evidence type="ECO:0000256" key="5">
    <source>
        <dbReference type="ARBA" id="ARBA00022475"/>
    </source>
</evidence>
<feature type="binding site" evidence="15">
    <location>
        <position position="88"/>
    </location>
    <ligand>
        <name>ATP</name>
        <dbReference type="ChEBI" id="CHEBI:30616"/>
    </ligand>
</feature>
<dbReference type="PANTHER" id="PTHR30612">
    <property type="entry name" value="SECA INNER MEMBRANE COMPONENT OF SEC PROTEIN SECRETION SYSTEM"/>
    <property type="match status" value="1"/>
</dbReference>
<evidence type="ECO:0000256" key="2">
    <source>
        <dbReference type="ARBA" id="ARBA00004170"/>
    </source>
</evidence>
<feature type="compositionally biased region" description="Low complexity" evidence="17">
    <location>
        <begin position="882"/>
        <end position="901"/>
    </location>
</feature>
<feature type="domain" description="Helicase C-terminal" evidence="19">
    <location>
        <begin position="405"/>
        <end position="619"/>
    </location>
</feature>
<sequence>MLLDKVLAKIFGSANERYLKRIRPLVSAINDREARLQELSDAELQAQTARFKERLEQGESLDDLLPDAFATVREASRRVTGMRHFDVQLIGGIALHHGRIAEMRTGEGKTLVATLPVYLNALTGRGVHVVTVNDYLAKRDADWMGKIYRFLGLSVGVIQNHLYDDERREAYACDITYGTNNEFGFDYLRDNMKYSVKSCVQRGHHFAIVDEVDSILIDEARTPLIIAGPSDESSEKYYLANDVIPKLNPATDYLVDEKTHTAALTESGIERVEKLLGVENLYDPANFELLHCVNQALKAHTLYHRDKEYMVRDGQVIIVDEHTGRPMDGRRWSDGLHQAVEAKEGVKIEAETQTLATITLQNYFRMYEKLAGMTGTAETEAAEFAKIYNLEVTVIPTHRPMIRQDYPDLIYRTAEEKWNAIVEEIKERHQTGQPILVGTASVANSELVSRKLSAIGIPHNVLNAKYHEREAEIVAQAGRKGTVTIATNMAGRGTDILLGGNPEFLTDAELRRQERNPAEVPPEERQALFEQMKAQTDREHAEVVALGGLHIIGSERHESRRIDNQLRGRAGRQGDPGSSRFYLSLEDDLMRIFGGERLKNIMLTLGMEEGVAIESRMVSRRVEAAQKSVEAHNFSIRKHLLEYDDVMNLQRETIYNLRRELMEGAEGGRQFIHLAEDLLADVIRRYLHGRPEEWDVDGLRVALLDLYAYDCEAENLDFDRLSRDEIRARVWQTILERHQAREAKIGAENLRQLERHVMLNIVDAHWKKHLATLDHLKEGVGLRGYGQKDPLIEYKKESSRLFEEMIDRMDEECVRILFNMRVEVAETSALDFEDELSARDETTSDEFEVAGEVSAPPALPRASTQRTPTASLPTPRPATGQVYTAANAGAARAGEGGTVVRRTPKIGRNEPCPCGSGKKYKNCHGA</sequence>
<dbReference type="Gene3D" id="3.90.1440.10">
    <property type="entry name" value="SecA, preprotein cross-linking domain"/>
    <property type="match status" value="1"/>
</dbReference>
<dbReference type="SUPFAM" id="SSF81767">
    <property type="entry name" value="Pre-protein crosslinking domain of SecA"/>
    <property type="match status" value="1"/>
</dbReference>
<evidence type="ECO:0000259" key="18">
    <source>
        <dbReference type="PROSITE" id="PS51192"/>
    </source>
</evidence>
<dbReference type="PROSITE" id="PS51192">
    <property type="entry name" value="HELICASE_ATP_BIND_1"/>
    <property type="match status" value="1"/>
</dbReference>
<dbReference type="SUPFAM" id="SSF52540">
    <property type="entry name" value="P-loop containing nucleoside triphosphate hydrolases"/>
    <property type="match status" value="2"/>
</dbReference>
<dbReference type="Pfam" id="PF07517">
    <property type="entry name" value="SecA_DEAD"/>
    <property type="match status" value="1"/>
</dbReference>
<evidence type="ECO:0000256" key="3">
    <source>
        <dbReference type="ARBA" id="ARBA00007650"/>
    </source>
</evidence>
<dbReference type="Pfam" id="PF01043">
    <property type="entry name" value="SecA_PP_bind"/>
    <property type="match status" value="1"/>
</dbReference>
<dbReference type="Gene3D" id="3.40.50.300">
    <property type="entry name" value="P-loop containing nucleotide triphosphate hydrolases"/>
    <property type="match status" value="2"/>
</dbReference>
<comment type="similarity">
    <text evidence="3 15 16">Belongs to the SecA family.</text>
</comment>
<comment type="cofactor">
    <cofactor evidence="1">
        <name>Zn(2+)</name>
        <dbReference type="ChEBI" id="CHEBI:29105"/>
    </cofactor>
</comment>
<comment type="subunit">
    <text evidence="15">Monomer and homodimer. Part of the essential Sec protein translocation apparatus which comprises SecA, SecYEG and auxiliary proteins SecDF. Other proteins may also be involved.</text>
</comment>
<keyword evidence="11 15" id="KW-0653">Protein transport</keyword>
<evidence type="ECO:0000256" key="6">
    <source>
        <dbReference type="ARBA" id="ARBA00022490"/>
    </source>
</evidence>
<dbReference type="SUPFAM" id="SSF81886">
    <property type="entry name" value="Helical scaffold and wing domains of SecA"/>
    <property type="match status" value="1"/>
</dbReference>
<protein>
    <recommendedName>
        <fullName evidence="15 16">Protein translocase subunit SecA</fullName>
        <ecNumber evidence="15">7.4.2.8</ecNumber>
    </recommendedName>
</protein>
<feature type="binding site" evidence="15">
    <location>
        <begin position="106"/>
        <end position="110"/>
    </location>
    <ligand>
        <name>ATP</name>
        <dbReference type="ChEBI" id="CHEBI:30616"/>
    </ligand>
</feature>
<dbReference type="InterPro" id="IPR000185">
    <property type="entry name" value="SecA"/>
</dbReference>
<evidence type="ECO:0000256" key="15">
    <source>
        <dbReference type="HAMAP-Rule" id="MF_01382"/>
    </source>
</evidence>
<evidence type="ECO:0000256" key="8">
    <source>
        <dbReference type="ARBA" id="ARBA00022741"/>
    </source>
</evidence>
<feature type="binding site" evidence="15">
    <location>
        <position position="495"/>
    </location>
    <ligand>
        <name>ATP</name>
        <dbReference type="ChEBI" id="CHEBI:30616"/>
    </ligand>
</feature>
<dbReference type="NCBIfam" id="NF009538">
    <property type="entry name" value="PRK12904.1"/>
    <property type="match status" value="1"/>
</dbReference>
<dbReference type="EC" id="7.4.2.8" evidence="15"/>
<dbReference type="Pfam" id="PF02810">
    <property type="entry name" value="SEC-C"/>
    <property type="match status" value="1"/>
</dbReference>
<organism evidence="21 22">
    <name type="scientific">Chloracidobacterium sp. N</name>
    <dbReference type="NCBI Taxonomy" id="2821540"/>
    <lineage>
        <taxon>Bacteria</taxon>
        <taxon>Pseudomonadati</taxon>
        <taxon>Acidobacteriota</taxon>
        <taxon>Terriglobia</taxon>
        <taxon>Terriglobales</taxon>
        <taxon>Acidobacteriaceae</taxon>
        <taxon>Chloracidobacterium</taxon>
        <taxon>Chloracidobacterium aggregatum</taxon>
    </lineage>
</organism>
<keyword evidence="13 15" id="KW-0811">Translocation</keyword>
<dbReference type="EMBL" id="CP072642">
    <property type="protein sequence ID" value="QUV94564.1"/>
    <property type="molecule type" value="Genomic_DNA"/>
</dbReference>
<evidence type="ECO:0000256" key="14">
    <source>
        <dbReference type="ARBA" id="ARBA00023136"/>
    </source>
</evidence>
<dbReference type="Pfam" id="PF07516">
    <property type="entry name" value="SecA_SW"/>
    <property type="match status" value="1"/>
</dbReference>
<dbReference type="InterPro" id="IPR011115">
    <property type="entry name" value="SecA_DEAD"/>
</dbReference>
<evidence type="ECO:0000256" key="13">
    <source>
        <dbReference type="ARBA" id="ARBA00023010"/>
    </source>
</evidence>
<dbReference type="CDD" id="cd18803">
    <property type="entry name" value="SF2_C_secA"/>
    <property type="match status" value="1"/>
</dbReference>
<evidence type="ECO:0000256" key="9">
    <source>
        <dbReference type="ARBA" id="ARBA00022833"/>
    </source>
</evidence>
<dbReference type="InterPro" id="IPR014018">
    <property type="entry name" value="SecA_motor_DEAD"/>
</dbReference>
<dbReference type="InterPro" id="IPR027417">
    <property type="entry name" value="P-loop_NTPase"/>
</dbReference>
<feature type="domain" description="SecA family profile" evidence="20">
    <location>
        <begin position="4"/>
        <end position="614"/>
    </location>
</feature>
<dbReference type="InterPro" id="IPR011130">
    <property type="entry name" value="SecA_preprotein_X-link_dom"/>
</dbReference>
<evidence type="ECO:0000313" key="21">
    <source>
        <dbReference type="EMBL" id="QUV94564.1"/>
    </source>
</evidence>
<comment type="subcellular location">
    <subcellularLocation>
        <location evidence="15">Cell membrane</location>
        <topology evidence="15">Peripheral membrane protein</topology>
        <orientation evidence="15">Cytoplasmic side</orientation>
    </subcellularLocation>
    <subcellularLocation>
        <location evidence="15">Cytoplasm</location>
    </subcellularLocation>
    <subcellularLocation>
        <location evidence="2">Membrane</location>
        <topology evidence="2">Peripheral membrane protein</topology>
    </subcellularLocation>
    <text evidence="15">Distribution is 50-50.</text>
</comment>
<dbReference type="InterPro" id="IPR044722">
    <property type="entry name" value="SecA_SF2_C"/>
</dbReference>
<dbReference type="PROSITE" id="PS01312">
    <property type="entry name" value="SECA"/>
    <property type="match status" value="1"/>
</dbReference>
<accession>A0ABX8B0T4</accession>